<reference evidence="2 3" key="1">
    <citation type="submission" date="2024-09" db="EMBL/GenBank/DDBJ databases">
        <authorList>
            <person name="D'Angelo T."/>
        </authorList>
    </citation>
    <scope>NUCLEOTIDE SEQUENCE [LARGE SCALE GENOMIC DNA]</scope>
    <source>
        <strain evidence="2">SAG AM-320-E07</strain>
    </source>
</reference>
<proteinExistence type="predicted"/>
<accession>A0ABV6YJ34</accession>
<protein>
    <submittedName>
        <fullName evidence="2">DUF362 domain-containing protein</fullName>
    </submittedName>
</protein>
<sequence length="302" mass="32842">MKTDPKKTMTRRQFIRDTSVAAAGGALLMSSGSNVLAQMIPTAKSDVVLIRDKDVLDGDGAPKANVVLSMLDQAVGKLTGKKAPLEGWKTLIKPTDVVGIKTNVWSPIGTTSQVEEALKSRVMGAGVAEKDIAISDRGVLRDPVFARATALINARPMRTHHWSGVGSLIKNYVMFVSDPYNYHEDACARLGEIWTYPIVKDKTRLNVLVMFTPQFHNVGPHGFSPRHVSKYYGLIVGFDPVAIDTIGAKIIGGMRKKYFGEERPVSPSPTHIAVADTKYGVGNADPAKINLIKMGYDVESFC</sequence>
<comment type="caution">
    <text evidence="2">The sequence shown here is derived from an EMBL/GenBank/DDBJ whole genome shotgun (WGS) entry which is preliminary data.</text>
</comment>
<dbReference type="Pfam" id="PF04015">
    <property type="entry name" value="DUF362"/>
    <property type="match status" value="1"/>
</dbReference>
<evidence type="ECO:0000313" key="2">
    <source>
        <dbReference type="EMBL" id="MFC1572310.1"/>
    </source>
</evidence>
<dbReference type="InterPro" id="IPR019546">
    <property type="entry name" value="TAT_signal_bac_arc"/>
</dbReference>
<dbReference type="PROSITE" id="PS51318">
    <property type="entry name" value="TAT"/>
    <property type="match status" value="1"/>
</dbReference>
<dbReference type="EMBL" id="JBHPKH010000011">
    <property type="protein sequence ID" value="MFC1572310.1"/>
    <property type="molecule type" value="Genomic_DNA"/>
</dbReference>
<feature type="domain" description="DUF362" evidence="1">
    <location>
        <begin position="145"/>
        <end position="248"/>
    </location>
</feature>
<dbReference type="Proteomes" id="UP001593833">
    <property type="component" value="Unassembled WGS sequence"/>
</dbReference>
<dbReference type="InterPro" id="IPR006311">
    <property type="entry name" value="TAT_signal"/>
</dbReference>
<dbReference type="InterPro" id="IPR007160">
    <property type="entry name" value="DUF362"/>
</dbReference>
<gene>
    <name evidence="2" type="ORF">ACFL6M_01805</name>
</gene>
<evidence type="ECO:0000313" key="3">
    <source>
        <dbReference type="Proteomes" id="UP001593833"/>
    </source>
</evidence>
<keyword evidence="3" id="KW-1185">Reference proteome</keyword>
<dbReference type="NCBIfam" id="TIGR01409">
    <property type="entry name" value="TAT_signal_seq"/>
    <property type="match status" value="1"/>
</dbReference>
<organism evidence="2 3">
    <name type="scientific">Eiseniibacteriota bacterium</name>
    <dbReference type="NCBI Taxonomy" id="2212470"/>
    <lineage>
        <taxon>Bacteria</taxon>
        <taxon>Candidatus Eiseniibacteriota</taxon>
    </lineage>
</organism>
<evidence type="ECO:0000259" key="1">
    <source>
        <dbReference type="Pfam" id="PF04015"/>
    </source>
</evidence>
<name>A0ABV6YJ34_UNCEI</name>